<proteinExistence type="inferred from homology"/>
<dbReference type="PROSITE" id="PS50931">
    <property type="entry name" value="HTH_LYSR"/>
    <property type="match status" value="1"/>
</dbReference>
<evidence type="ECO:0000256" key="5">
    <source>
        <dbReference type="ARBA" id="ARBA00023163"/>
    </source>
</evidence>
<accession>A0A974PPE0</accession>
<feature type="region of interest" description="Disordered" evidence="6">
    <location>
        <begin position="310"/>
        <end position="332"/>
    </location>
</feature>
<dbReference type="GO" id="GO:2000142">
    <property type="term" value="P:regulation of DNA-templated transcription initiation"/>
    <property type="evidence" value="ECO:0007669"/>
    <property type="project" value="TreeGrafter"/>
</dbReference>
<keyword evidence="2" id="KW-0805">Transcription regulation</keyword>
<protein>
    <submittedName>
        <fullName evidence="8">LysR family transcriptional regulator</fullName>
    </submittedName>
</protein>
<dbReference type="FunFam" id="1.10.10.10:FF:000001">
    <property type="entry name" value="LysR family transcriptional regulator"/>
    <property type="match status" value="1"/>
</dbReference>
<reference evidence="8 9" key="1">
    <citation type="submission" date="2020-10" db="EMBL/GenBank/DDBJ databases">
        <title>Degradation of 1,4-Dioxane by Xanthobacter sp. YN2, via a Novel Group-2 Soluble Di-Iron Monooxygenase.</title>
        <authorList>
            <person name="Ma F."/>
            <person name="Wang Y."/>
            <person name="Yang J."/>
            <person name="Guo H."/>
            <person name="Su D."/>
            <person name="Yu L."/>
        </authorList>
    </citation>
    <scope>NUCLEOTIDE SEQUENCE [LARGE SCALE GENOMIC DNA]</scope>
    <source>
        <strain evidence="8 9">YN2</strain>
    </source>
</reference>
<organism evidence="8 9">
    <name type="scientific">Xanthobacter dioxanivorans</name>
    <dbReference type="NCBI Taxonomy" id="2528964"/>
    <lineage>
        <taxon>Bacteria</taxon>
        <taxon>Pseudomonadati</taxon>
        <taxon>Pseudomonadota</taxon>
        <taxon>Alphaproteobacteria</taxon>
        <taxon>Hyphomicrobiales</taxon>
        <taxon>Xanthobacteraceae</taxon>
        <taxon>Xanthobacter</taxon>
    </lineage>
</organism>
<dbReference type="Pfam" id="PF00126">
    <property type="entry name" value="HTH_1"/>
    <property type="match status" value="1"/>
</dbReference>
<dbReference type="InterPro" id="IPR036388">
    <property type="entry name" value="WH-like_DNA-bd_sf"/>
</dbReference>
<dbReference type="Pfam" id="PF03466">
    <property type="entry name" value="LysR_substrate"/>
    <property type="match status" value="1"/>
</dbReference>
<evidence type="ECO:0000256" key="2">
    <source>
        <dbReference type="ARBA" id="ARBA00023015"/>
    </source>
</evidence>
<dbReference type="InterPro" id="IPR036390">
    <property type="entry name" value="WH_DNA-bd_sf"/>
</dbReference>
<dbReference type="KEGG" id="xdi:EZH22_00420"/>
<evidence type="ECO:0000259" key="7">
    <source>
        <dbReference type="PROSITE" id="PS50931"/>
    </source>
</evidence>
<gene>
    <name evidence="8" type="ORF">EZH22_00420</name>
</gene>
<dbReference type="Proteomes" id="UP000596427">
    <property type="component" value="Chromosome"/>
</dbReference>
<dbReference type="PANTHER" id="PTHR30293:SF0">
    <property type="entry name" value="NITROGEN ASSIMILATION REGULATORY PROTEIN NAC"/>
    <property type="match status" value="1"/>
</dbReference>
<dbReference type="Gene3D" id="1.10.10.10">
    <property type="entry name" value="Winged helix-like DNA-binding domain superfamily/Winged helix DNA-binding domain"/>
    <property type="match status" value="1"/>
</dbReference>
<evidence type="ECO:0000313" key="9">
    <source>
        <dbReference type="Proteomes" id="UP000596427"/>
    </source>
</evidence>
<evidence type="ECO:0000256" key="1">
    <source>
        <dbReference type="ARBA" id="ARBA00009437"/>
    </source>
</evidence>
<evidence type="ECO:0000256" key="3">
    <source>
        <dbReference type="ARBA" id="ARBA00023125"/>
    </source>
</evidence>
<dbReference type="SUPFAM" id="SSF53850">
    <property type="entry name" value="Periplasmic binding protein-like II"/>
    <property type="match status" value="1"/>
</dbReference>
<comment type="similarity">
    <text evidence="1">Belongs to the LysR transcriptional regulatory family.</text>
</comment>
<dbReference type="InterPro" id="IPR000847">
    <property type="entry name" value="LysR_HTH_N"/>
</dbReference>
<evidence type="ECO:0000256" key="4">
    <source>
        <dbReference type="ARBA" id="ARBA00023159"/>
    </source>
</evidence>
<sequence length="332" mass="35819">MELRQIRTFVHVAELGSISAAAERLHVAQPALSRHLQALEQELGVRLFQRNGRGVVLTDAGKLMLARSAGVLRELDGMREDLHNAAEAPRGQVSFALPPTVAEILCGPLVERFSSRFPQVQLSISTGYSGYVLDWLQRGVVDVAVLYDVAASPAMRLRALLPERLHLIERREDGAAGAPSVPVEALFARRLILPRPQHGLRRLLDAVAARQGMTFAPVIEVDSLPLQLDLVRRGFGSTVLPAAAAHADISAGRLVAHPLVAPEVTRQLVLATPIDRPPSRAAQHFVEAVEETARSLAVSGVWGGPAPGEINSSMPDRHNGNNEAAFLSDEIV</sequence>
<evidence type="ECO:0000313" key="8">
    <source>
        <dbReference type="EMBL" id="QRG06963.1"/>
    </source>
</evidence>
<dbReference type="AlphaFoldDB" id="A0A974PPE0"/>
<dbReference type="RefSeq" id="WP_203193871.1">
    <property type="nucleotide sequence ID" value="NZ_CP063362.1"/>
</dbReference>
<dbReference type="GO" id="GO:0003700">
    <property type="term" value="F:DNA-binding transcription factor activity"/>
    <property type="evidence" value="ECO:0007669"/>
    <property type="project" value="InterPro"/>
</dbReference>
<dbReference type="GO" id="GO:0003677">
    <property type="term" value="F:DNA binding"/>
    <property type="evidence" value="ECO:0007669"/>
    <property type="project" value="UniProtKB-KW"/>
</dbReference>
<dbReference type="InterPro" id="IPR005119">
    <property type="entry name" value="LysR_subst-bd"/>
</dbReference>
<keyword evidence="4" id="KW-0010">Activator</keyword>
<dbReference type="EMBL" id="CP063362">
    <property type="protein sequence ID" value="QRG06963.1"/>
    <property type="molecule type" value="Genomic_DNA"/>
</dbReference>
<dbReference type="PRINTS" id="PR00039">
    <property type="entry name" value="HTHLYSR"/>
</dbReference>
<dbReference type="PANTHER" id="PTHR30293">
    <property type="entry name" value="TRANSCRIPTIONAL REGULATORY PROTEIN NAC-RELATED"/>
    <property type="match status" value="1"/>
</dbReference>
<keyword evidence="9" id="KW-1185">Reference proteome</keyword>
<feature type="domain" description="HTH lysR-type" evidence="7">
    <location>
        <begin position="1"/>
        <end position="58"/>
    </location>
</feature>
<evidence type="ECO:0000256" key="6">
    <source>
        <dbReference type="SAM" id="MobiDB-lite"/>
    </source>
</evidence>
<dbReference type="SUPFAM" id="SSF46785">
    <property type="entry name" value="Winged helix' DNA-binding domain"/>
    <property type="match status" value="1"/>
</dbReference>
<keyword evidence="5" id="KW-0804">Transcription</keyword>
<keyword evidence="3" id="KW-0238">DNA-binding</keyword>
<name>A0A974PPE0_9HYPH</name>
<dbReference type="Gene3D" id="3.40.190.290">
    <property type="match status" value="1"/>
</dbReference>